<accession>A0A7J3XYM5</accession>
<dbReference type="GO" id="GO:0016787">
    <property type="term" value="F:hydrolase activity"/>
    <property type="evidence" value="ECO:0007669"/>
    <property type="project" value="UniProtKB-KW"/>
</dbReference>
<evidence type="ECO:0000259" key="3">
    <source>
        <dbReference type="SMART" id="SM01027"/>
    </source>
</evidence>
<comment type="caution">
    <text evidence="4">The sequence shown here is derived from an EMBL/GenBank/DDBJ whole genome shotgun (WGS) entry which is preliminary data.</text>
</comment>
<dbReference type="PANTHER" id="PTHR11203">
    <property type="entry name" value="CLEAVAGE AND POLYADENYLATION SPECIFICITY FACTOR FAMILY MEMBER"/>
    <property type="match status" value="1"/>
</dbReference>
<gene>
    <name evidence="4" type="ORF">ENM60_02030</name>
</gene>
<sequence length="424" mass="46826">MPSLRVLGGGTEVGRAALLVEDGGKALLDYGVNFDEKDRPQIPLHVRPMELNLVAISHAHLDHIGAAPLLYITGRPRIFTTRPTLEISRLLVLDFLKLNSANIDYEYSEFVKMSENAQLVDYGSEVEVDGFKLIFMNAGHILGSSMIYLETPSGHRILYTGDVNTIQTWTLSGAELWPLKVDTLIIESTYGSRIHPPRFRVEKRFVSVVEEVISGGGVVLIPSFSVGRSQEVLTLLANELPYIDIYVDGMARDICAIYLEYQKYLRDPTLYIRALERVTFIKNARDRKKALSKPGVIIATAGMLKGGPSLHYLKKLADDSKNAVLLVSYQAPNSPGHKLLEEGGLEEVEVYFTKARLEWFDFSSHAGRDGLVDIAKSYSQTLRNIVVIHGDEESATGLAEAIKNALGGDLNVVIPVNGDSITLD</sequence>
<evidence type="ECO:0000259" key="2">
    <source>
        <dbReference type="SMART" id="SM00849"/>
    </source>
</evidence>
<evidence type="ECO:0000313" key="4">
    <source>
        <dbReference type="EMBL" id="HHP67559.1"/>
    </source>
</evidence>
<dbReference type="InterPro" id="IPR001279">
    <property type="entry name" value="Metallo-B-lactamas"/>
</dbReference>
<dbReference type="Gene3D" id="3.40.50.10890">
    <property type="match status" value="1"/>
</dbReference>
<dbReference type="Pfam" id="PF16661">
    <property type="entry name" value="Lactamase_B_6"/>
    <property type="match status" value="1"/>
</dbReference>
<dbReference type="SUPFAM" id="SSF56281">
    <property type="entry name" value="Metallo-hydrolase/oxidoreductase"/>
    <property type="match status" value="1"/>
</dbReference>
<proteinExistence type="predicted"/>
<dbReference type="SMART" id="SM00849">
    <property type="entry name" value="Lactamase_B"/>
    <property type="match status" value="1"/>
</dbReference>
<feature type="domain" description="Metallo-beta-lactamase" evidence="2">
    <location>
        <begin position="14"/>
        <end position="198"/>
    </location>
</feature>
<protein>
    <submittedName>
        <fullName evidence="4">MBL fold metallo-hydrolase</fullName>
    </submittedName>
</protein>
<dbReference type="InterPro" id="IPR050698">
    <property type="entry name" value="MBL"/>
</dbReference>
<organism evidence="4">
    <name type="scientific">Thermogladius calderae</name>
    <dbReference type="NCBI Taxonomy" id="1200300"/>
    <lineage>
        <taxon>Archaea</taxon>
        <taxon>Thermoproteota</taxon>
        <taxon>Thermoprotei</taxon>
        <taxon>Desulfurococcales</taxon>
        <taxon>Desulfurococcaceae</taxon>
        <taxon>Thermogladius</taxon>
    </lineage>
</organism>
<dbReference type="InterPro" id="IPR022712">
    <property type="entry name" value="Beta_Casp"/>
</dbReference>
<dbReference type="Pfam" id="PF10996">
    <property type="entry name" value="Beta-Casp"/>
    <property type="match status" value="1"/>
</dbReference>
<dbReference type="EMBL" id="DRYK01000028">
    <property type="protein sequence ID" value="HHP67559.1"/>
    <property type="molecule type" value="Genomic_DNA"/>
</dbReference>
<keyword evidence="1 4" id="KW-0378">Hydrolase</keyword>
<evidence type="ECO:0000256" key="1">
    <source>
        <dbReference type="ARBA" id="ARBA00022801"/>
    </source>
</evidence>
<dbReference type="Gene3D" id="3.60.15.10">
    <property type="entry name" value="Ribonuclease Z/Hydroxyacylglutathione hydrolase-like"/>
    <property type="match status" value="1"/>
</dbReference>
<dbReference type="AlphaFoldDB" id="A0A7J3XYM5"/>
<dbReference type="GO" id="GO:0004521">
    <property type="term" value="F:RNA endonuclease activity"/>
    <property type="evidence" value="ECO:0007669"/>
    <property type="project" value="TreeGrafter"/>
</dbReference>
<dbReference type="InterPro" id="IPR036866">
    <property type="entry name" value="RibonucZ/Hydroxyglut_hydro"/>
</dbReference>
<reference evidence="4" key="1">
    <citation type="journal article" date="2020" name="mSystems">
        <title>Genome- and Community-Level Interaction Insights into Carbon Utilization and Element Cycling Functions of Hydrothermarchaeota in Hydrothermal Sediment.</title>
        <authorList>
            <person name="Zhou Z."/>
            <person name="Liu Y."/>
            <person name="Xu W."/>
            <person name="Pan J."/>
            <person name="Luo Z.H."/>
            <person name="Li M."/>
        </authorList>
    </citation>
    <scope>NUCLEOTIDE SEQUENCE [LARGE SCALE GENOMIC DNA]</scope>
    <source>
        <strain evidence="4">SpSt-110</strain>
    </source>
</reference>
<dbReference type="PANTHER" id="PTHR11203:SF52">
    <property type="entry name" value="MRNA 3-END PROCESSING FACTOR"/>
    <property type="match status" value="1"/>
</dbReference>
<dbReference type="CDD" id="cd16295">
    <property type="entry name" value="TTHA0252-CPSF-like_MBL-fold"/>
    <property type="match status" value="1"/>
</dbReference>
<dbReference type="SMART" id="SM01027">
    <property type="entry name" value="Beta-Casp"/>
    <property type="match status" value="1"/>
</dbReference>
<dbReference type="InterPro" id="IPR011108">
    <property type="entry name" value="RMMBL"/>
</dbReference>
<feature type="domain" description="Beta-Casp" evidence="3">
    <location>
        <begin position="229"/>
        <end position="339"/>
    </location>
</feature>
<dbReference type="Pfam" id="PF07521">
    <property type="entry name" value="RMMBL"/>
    <property type="match status" value="1"/>
</dbReference>
<name>A0A7J3XYM5_9CREN</name>